<comment type="caution">
    <text evidence="1">The sequence shown here is derived from an EMBL/GenBank/DDBJ whole genome shotgun (WGS) entry which is preliminary data.</text>
</comment>
<accession>A0A5B0NGM8</accession>
<keyword evidence="2" id="KW-1185">Reference proteome</keyword>
<protein>
    <submittedName>
        <fullName evidence="1">Uncharacterized protein</fullName>
    </submittedName>
</protein>
<dbReference type="EMBL" id="VSWC01000105">
    <property type="protein sequence ID" value="KAA1087722.1"/>
    <property type="molecule type" value="Genomic_DNA"/>
</dbReference>
<reference evidence="1 2" key="1">
    <citation type="submission" date="2019-05" db="EMBL/GenBank/DDBJ databases">
        <title>Emergence of the Ug99 lineage of the wheat stem rust pathogen through somatic hybridization.</title>
        <authorList>
            <person name="Li F."/>
            <person name="Upadhyaya N.M."/>
            <person name="Sperschneider J."/>
            <person name="Matny O."/>
            <person name="Nguyen-Phuc H."/>
            <person name="Mago R."/>
            <person name="Raley C."/>
            <person name="Miller M.E."/>
            <person name="Silverstein K.A.T."/>
            <person name="Henningsen E."/>
            <person name="Hirsch C.D."/>
            <person name="Visser B."/>
            <person name="Pretorius Z.A."/>
            <person name="Steffenson B.J."/>
            <person name="Schwessinger B."/>
            <person name="Dodds P.N."/>
            <person name="Figueroa M."/>
        </authorList>
    </citation>
    <scope>NUCLEOTIDE SEQUENCE [LARGE SCALE GENOMIC DNA]</scope>
    <source>
        <strain evidence="1">21-0</strain>
    </source>
</reference>
<dbReference type="Proteomes" id="UP000324748">
    <property type="component" value="Unassembled WGS sequence"/>
</dbReference>
<dbReference type="AlphaFoldDB" id="A0A5B0NGM8"/>
<evidence type="ECO:0000313" key="1">
    <source>
        <dbReference type="EMBL" id="KAA1087722.1"/>
    </source>
</evidence>
<proteinExistence type="predicted"/>
<evidence type="ECO:0000313" key="2">
    <source>
        <dbReference type="Proteomes" id="UP000324748"/>
    </source>
</evidence>
<sequence>MDGDGSRNSGLGSQDLAKGLQKLQVIGRVILGQDVTIITWDVGIFPVEVNTIKVVLLDGAQNGLDECFAAFFVGHQFAEVLTSGPATNVITGFTTSSGNKVIEMGVEVPWDTFRG</sequence>
<gene>
    <name evidence="1" type="ORF">PGT21_036080</name>
</gene>
<dbReference type="OrthoDB" id="73875at2759"/>
<organism evidence="1 2">
    <name type="scientific">Puccinia graminis f. sp. tritici</name>
    <dbReference type="NCBI Taxonomy" id="56615"/>
    <lineage>
        <taxon>Eukaryota</taxon>
        <taxon>Fungi</taxon>
        <taxon>Dikarya</taxon>
        <taxon>Basidiomycota</taxon>
        <taxon>Pucciniomycotina</taxon>
        <taxon>Pucciniomycetes</taxon>
        <taxon>Pucciniales</taxon>
        <taxon>Pucciniaceae</taxon>
        <taxon>Puccinia</taxon>
    </lineage>
</organism>
<name>A0A5B0NGM8_PUCGR</name>